<evidence type="ECO:0000313" key="2">
    <source>
        <dbReference type="Proteomes" id="UP001143328"/>
    </source>
</evidence>
<accession>A0A9W6NGM6</accession>
<sequence length="139" mass="15400">MNLNWRNSDKTYAACPVLTDCDVAGYVKNGSLPADRHYLEVPAMKVVRNRGFWLKPSYRCHADATVFLVSTDAYEMNSDALEGMRGGVYCFFSEKSGVHYLGRVNRQSSGGVLLSLIEGLHDPLVLHDLNYLGRVIAAA</sequence>
<organism evidence="1 2">
    <name type="scientific">Pseudomonas turukhanskensis</name>
    <dbReference type="NCBI Taxonomy" id="1806536"/>
    <lineage>
        <taxon>Bacteria</taxon>
        <taxon>Pseudomonadati</taxon>
        <taxon>Pseudomonadota</taxon>
        <taxon>Gammaproteobacteria</taxon>
        <taxon>Pseudomonadales</taxon>
        <taxon>Pseudomonadaceae</taxon>
        <taxon>Pseudomonas</taxon>
    </lineage>
</organism>
<reference evidence="1" key="2">
    <citation type="submission" date="2023-01" db="EMBL/GenBank/DDBJ databases">
        <authorList>
            <person name="Sun Q."/>
            <person name="Evtushenko L."/>
        </authorList>
    </citation>
    <scope>NUCLEOTIDE SEQUENCE</scope>
    <source>
        <strain evidence="1">VKM B-2935</strain>
    </source>
</reference>
<gene>
    <name evidence="1" type="ORF">GCM10017655_30590</name>
</gene>
<name>A0A9W6NGM6_9PSED</name>
<dbReference type="AlphaFoldDB" id="A0A9W6NGM6"/>
<evidence type="ECO:0000313" key="1">
    <source>
        <dbReference type="EMBL" id="GLK89997.1"/>
    </source>
</evidence>
<dbReference type="EMBL" id="BSFN01000008">
    <property type="protein sequence ID" value="GLK89997.1"/>
    <property type="molecule type" value="Genomic_DNA"/>
</dbReference>
<dbReference type="Proteomes" id="UP001143328">
    <property type="component" value="Unassembled WGS sequence"/>
</dbReference>
<keyword evidence="2" id="KW-1185">Reference proteome</keyword>
<dbReference type="RefSeq" id="WP_271196184.1">
    <property type="nucleotide sequence ID" value="NZ_BSFN01000008.1"/>
</dbReference>
<comment type="caution">
    <text evidence="1">The sequence shown here is derived from an EMBL/GenBank/DDBJ whole genome shotgun (WGS) entry which is preliminary data.</text>
</comment>
<reference evidence="1" key="1">
    <citation type="journal article" date="2014" name="Int. J. Syst. Evol. Microbiol.">
        <title>Complete genome sequence of Corynebacterium casei LMG S-19264T (=DSM 44701T), isolated from a smear-ripened cheese.</title>
        <authorList>
            <consortium name="US DOE Joint Genome Institute (JGI-PGF)"/>
            <person name="Walter F."/>
            <person name="Albersmeier A."/>
            <person name="Kalinowski J."/>
            <person name="Ruckert C."/>
        </authorList>
    </citation>
    <scope>NUCLEOTIDE SEQUENCE</scope>
    <source>
        <strain evidence="1">VKM B-2935</strain>
    </source>
</reference>
<proteinExistence type="predicted"/>
<protein>
    <submittedName>
        <fullName evidence="1">Uncharacterized protein</fullName>
    </submittedName>
</protein>